<dbReference type="InterPro" id="IPR054597">
    <property type="entry name" value="FeeM_cat"/>
</dbReference>
<keyword evidence="3" id="KW-1185">Reference proteome</keyword>
<sequence length="183" mass="20441">MMPQPCATALRYSAFIDGGPKAGIFNHAAREITPFDLLDRTRNLVAYAGGKPVGTMRIVLPDARQSAREGTRFNLPMEQSLHFREVPEGARIAEVGRLAIHVDHRGSDVIRLLYKSVHRIMSEHDIRYYAGSSLTGASRIEEAISYYRTLLSHGFASKDIIAEPRSCSDTDDQHEPIFRASSR</sequence>
<organism evidence="2 3">
    <name type="scientific">Aureimonas endophytica</name>
    <dbReference type="NCBI Taxonomy" id="2027858"/>
    <lineage>
        <taxon>Bacteria</taxon>
        <taxon>Pseudomonadati</taxon>
        <taxon>Pseudomonadota</taxon>
        <taxon>Alphaproteobacteria</taxon>
        <taxon>Hyphomicrobiales</taxon>
        <taxon>Aurantimonadaceae</taxon>
        <taxon>Aureimonas</taxon>
    </lineage>
</organism>
<dbReference type="Pfam" id="PF21926">
    <property type="entry name" value="FeeM"/>
    <property type="match status" value="1"/>
</dbReference>
<dbReference type="Gene3D" id="3.40.630.30">
    <property type="match status" value="1"/>
</dbReference>
<dbReference type="EMBL" id="BMIQ01000003">
    <property type="protein sequence ID" value="GGE01662.1"/>
    <property type="molecule type" value="Genomic_DNA"/>
</dbReference>
<evidence type="ECO:0000313" key="3">
    <source>
        <dbReference type="Proteomes" id="UP000644699"/>
    </source>
</evidence>
<feature type="domain" description="N-acyl amino acid synthase FeeM catalytic core" evidence="1">
    <location>
        <begin position="8"/>
        <end position="128"/>
    </location>
</feature>
<dbReference type="SUPFAM" id="SSF55729">
    <property type="entry name" value="Acyl-CoA N-acyltransferases (Nat)"/>
    <property type="match status" value="1"/>
</dbReference>
<reference evidence="2" key="1">
    <citation type="journal article" date="2014" name="Int. J. Syst. Evol. Microbiol.">
        <title>Complete genome sequence of Corynebacterium casei LMG S-19264T (=DSM 44701T), isolated from a smear-ripened cheese.</title>
        <authorList>
            <consortium name="US DOE Joint Genome Institute (JGI-PGF)"/>
            <person name="Walter F."/>
            <person name="Albersmeier A."/>
            <person name="Kalinowski J."/>
            <person name="Ruckert C."/>
        </authorList>
    </citation>
    <scope>NUCLEOTIDE SEQUENCE</scope>
    <source>
        <strain evidence="2">CGMCC 1.15367</strain>
    </source>
</reference>
<proteinExistence type="predicted"/>
<dbReference type="RefSeq" id="WP_188908199.1">
    <property type="nucleotide sequence ID" value="NZ_BMIQ01000003.1"/>
</dbReference>
<dbReference type="InterPro" id="IPR016181">
    <property type="entry name" value="Acyl_CoA_acyltransferase"/>
</dbReference>
<gene>
    <name evidence="2" type="ORF">GCM10011390_20700</name>
</gene>
<comment type="caution">
    <text evidence="2">The sequence shown here is derived from an EMBL/GenBank/DDBJ whole genome shotgun (WGS) entry which is preliminary data.</text>
</comment>
<dbReference type="AlphaFoldDB" id="A0A916ZK15"/>
<evidence type="ECO:0000259" key="1">
    <source>
        <dbReference type="Pfam" id="PF21926"/>
    </source>
</evidence>
<accession>A0A916ZK15</accession>
<reference evidence="2" key="2">
    <citation type="submission" date="2020-09" db="EMBL/GenBank/DDBJ databases">
        <authorList>
            <person name="Sun Q."/>
            <person name="Zhou Y."/>
        </authorList>
    </citation>
    <scope>NUCLEOTIDE SEQUENCE</scope>
    <source>
        <strain evidence="2">CGMCC 1.15367</strain>
    </source>
</reference>
<dbReference type="Proteomes" id="UP000644699">
    <property type="component" value="Unassembled WGS sequence"/>
</dbReference>
<evidence type="ECO:0000313" key="2">
    <source>
        <dbReference type="EMBL" id="GGE01662.1"/>
    </source>
</evidence>
<name>A0A916ZK15_9HYPH</name>
<protein>
    <recommendedName>
        <fullName evidence="1">N-acyl amino acid synthase FeeM catalytic core domain-containing protein</fullName>
    </recommendedName>
</protein>